<evidence type="ECO:0000256" key="2">
    <source>
        <dbReference type="ARBA" id="ARBA00008804"/>
    </source>
</evidence>
<keyword evidence="6" id="KW-0547">Nucleotide-binding</keyword>
<evidence type="ECO:0000313" key="14">
    <source>
        <dbReference type="Proteomes" id="UP000596660"/>
    </source>
</evidence>
<reference evidence="13" key="1">
    <citation type="journal article" date="2017" name="Nature">
        <title>The genome of Chenopodium quinoa.</title>
        <authorList>
            <person name="Jarvis D.E."/>
            <person name="Ho Y.S."/>
            <person name="Lightfoot D.J."/>
            <person name="Schmoeckel S.M."/>
            <person name="Li B."/>
            <person name="Borm T.J.A."/>
            <person name="Ohyanagi H."/>
            <person name="Mineta K."/>
            <person name="Michell C.T."/>
            <person name="Saber N."/>
            <person name="Kharbatia N.M."/>
            <person name="Rupper R.R."/>
            <person name="Sharp A.R."/>
            <person name="Dally N."/>
            <person name="Boughton B.A."/>
            <person name="Woo Y.H."/>
            <person name="Gao G."/>
            <person name="Schijlen E.G.W.M."/>
            <person name="Guo X."/>
            <person name="Momin A.A."/>
            <person name="Negrao S."/>
            <person name="Al-Babili S."/>
            <person name="Gehring C."/>
            <person name="Roessner U."/>
            <person name="Jung C."/>
            <person name="Murphy K."/>
            <person name="Arold S.T."/>
            <person name="Gojobori T."/>
            <person name="van der Linden C.G."/>
            <person name="van Loo E.N."/>
            <person name="Jellen E.N."/>
            <person name="Maughan P.J."/>
            <person name="Tester M."/>
        </authorList>
    </citation>
    <scope>NUCLEOTIDE SEQUENCE [LARGE SCALE GENOMIC DNA]</scope>
    <source>
        <strain evidence="13">cv. PI 614886</strain>
    </source>
</reference>
<dbReference type="Gramene" id="AUR62002463-RA">
    <property type="protein sequence ID" value="AUR62002463-RA:cds"/>
    <property type="gene ID" value="AUR62002463"/>
</dbReference>
<dbReference type="PANTHER" id="PTHR42861">
    <property type="entry name" value="CALCIUM-TRANSPORTING ATPASE"/>
    <property type="match status" value="1"/>
</dbReference>
<dbReference type="Gene3D" id="3.40.1110.10">
    <property type="entry name" value="Calcium-transporting ATPase, cytoplasmic domain N"/>
    <property type="match status" value="1"/>
</dbReference>
<evidence type="ECO:0000256" key="10">
    <source>
        <dbReference type="ARBA" id="ARBA00023136"/>
    </source>
</evidence>
<dbReference type="InterPro" id="IPR023298">
    <property type="entry name" value="ATPase_P-typ_TM_dom_sf"/>
</dbReference>
<dbReference type="SUPFAM" id="SSF81665">
    <property type="entry name" value="Calcium ATPase, transmembrane domain M"/>
    <property type="match status" value="1"/>
</dbReference>
<dbReference type="GO" id="GO:0046872">
    <property type="term" value="F:metal ion binding"/>
    <property type="evidence" value="ECO:0007669"/>
    <property type="project" value="UniProtKB-KW"/>
</dbReference>
<dbReference type="GO" id="GO:0005524">
    <property type="term" value="F:ATP binding"/>
    <property type="evidence" value="ECO:0007669"/>
    <property type="project" value="UniProtKB-KW"/>
</dbReference>
<keyword evidence="10 11" id="KW-0472">Membrane</keyword>
<feature type="transmembrane region" description="Helical" evidence="11">
    <location>
        <begin position="455"/>
        <end position="477"/>
    </location>
</feature>
<comment type="similarity">
    <text evidence="2">Belongs to the cation transport ATPase (P-type) (TC 3.A.3) family. Type IIIA subfamily.</text>
</comment>
<proteinExistence type="inferred from homology"/>
<dbReference type="SUPFAM" id="SSF56784">
    <property type="entry name" value="HAD-like"/>
    <property type="match status" value="1"/>
</dbReference>
<evidence type="ECO:0000256" key="4">
    <source>
        <dbReference type="ARBA" id="ARBA00022692"/>
    </source>
</evidence>
<dbReference type="Gene3D" id="2.70.150.10">
    <property type="entry name" value="Calcium-transporting ATPase, cytoplasmic transduction domain A"/>
    <property type="match status" value="1"/>
</dbReference>
<dbReference type="Gene3D" id="1.20.1110.10">
    <property type="entry name" value="Calcium-transporting ATPase, transmembrane domain"/>
    <property type="match status" value="3"/>
</dbReference>
<dbReference type="EnsemblPlants" id="AUR62002463-RA">
    <property type="protein sequence ID" value="AUR62002463-RA:cds"/>
    <property type="gene ID" value="AUR62002463"/>
</dbReference>
<dbReference type="InterPro" id="IPR023299">
    <property type="entry name" value="ATPase_P-typ_cyto_dom_N"/>
</dbReference>
<name>A0A803KTV5_CHEQI</name>
<dbReference type="FunFam" id="3.40.50.1000:FF:000211">
    <property type="entry name" value="Plasma membrane ATPase"/>
    <property type="match status" value="1"/>
</dbReference>
<evidence type="ECO:0000256" key="6">
    <source>
        <dbReference type="ARBA" id="ARBA00022741"/>
    </source>
</evidence>
<protein>
    <recommendedName>
        <fullName evidence="12">P-type ATPase A domain-containing protein</fullName>
    </recommendedName>
</protein>
<feature type="transmembrane region" description="Helical" evidence="11">
    <location>
        <begin position="573"/>
        <end position="596"/>
    </location>
</feature>
<keyword evidence="8" id="KW-0460">Magnesium</keyword>
<evidence type="ECO:0000256" key="9">
    <source>
        <dbReference type="ARBA" id="ARBA00022989"/>
    </source>
</evidence>
<evidence type="ECO:0000259" key="12">
    <source>
        <dbReference type="Pfam" id="PF00122"/>
    </source>
</evidence>
<dbReference type="PRINTS" id="PR00119">
    <property type="entry name" value="CATATPASE"/>
</dbReference>
<dbReference type="InterPro" id="IPR059000">
    <property type="entry name" value="ATPase_P-type_domA"/>
</dbReference>
<evidence type="ECO:0000313" key="13">
    <source>
        <dbReference type="EnsemblPlants" id="AUR62002463-RA:cds"/>
    </source>
</evidence>
<dbReference type="SUPFAM" id="SSF81653">
    <property type="entry name" value="Calcium ATPase, transduction domain A"/>
    <property type="match status" value="1"/>
</dbReference>
<accession>A0A803KTV5</accession>
<evidence type="ECO:0000256" key="11">
    <source>
        <dbReference type="SAM" id="Phobius"/>
    </source>
</evidence>
<evidence type="ECO:0000256" key="7">
    <source>
        <dbReference type="ARBA" id="ARBA00022840"/>
    </source>
</evidence>
<comment type="subcellular location">
    <subcellularLocation>
        <location evidence="1">Membrane</location>
        <topology evidence="1">Multi-pass membrane protein</topology>
    </subcellularLocation>
</comment>
<evidence type="ECO:0000256" key="3">
    <source>
        <dbReference type="ARBA" id="ARBA00022553"/>
    </source>
</evidence>
<dbReference type="Pfam" id="PF00122">
    <property type="entry name" value="E1-E2_ATPase"/>
    <property type="match status" value="1"/>
</dbReference>
<keyword evidence="3" id="KW-0597">Phosphoprotein</keyword>
<reference evidence="13" key="2">
    <citation type="submission" date="2021-03" db="UniProtKB">
        <authorList>
            <consortium name="EnsemblPlants"/>
        </authorList>
    </citation>
    <scope>IDENTIFICATION</scope>
</reference>
<keyword evidence="4 11" id="KW-0812">Transmembrane</keyword>
<keyword evidence="9 11" id="KW-1133">Transmembrane helix</keyword>
<dbReference type="AlphaFoldDB" id="A0A803KTV5"/>
<dbReference type="InterPro" id="IPR036412">
    <property type="entry name" value="HAD-like_sf"/>
</dbReference>
<feature type="transmembrane region" description="Helical" evidence="11">
    <location>
        <begin position="162"/>
        <end position="183"/>
    </location>
</feature>
<feature type="domain" description="P-type ATPase A" evidence="12">
    <location>
        <begin position="15"/>
        <end position="107"/>
    </location>
</feature>
<keyword evidence="7" id="KW-0067">ATP-binding</keyword>
<feature type="transmembrane region" description="Helical" evidence="11">
    <location>
        <begin position="128"/>
        <end position="150"/>
    </location>
</feature>
<evidence type="ECO:0000256" key="5">
    <source>
        <dbReference type="ARBA" id="ARBA00022723"/>
    </source>
</evidence>
<sequence>MWSLRMAAAIIAIAIAWVLRDGRWIEEYSSQLVPGDVISINAGDIIPADARLLEGDNAVIIDEYALIGVSSRVTKRAGDAVYSGCICEQGASEAVIIATGHLTSFGKNICLDYSTNEVKCWDKVLVGIRNVCLCLVAIGMVVDIVFMYLFQHIAFWRGIDNLLVLLIGGIPIALHTNVLFVIYKNLNGLKGAILRRLTAVKDIAVMDVLCCDTKGTLALNKFTVDMTTIEVFDKGVNADTVISMAPHVCQTKTNDEIEAAILGMFSNSKEVLNLARNKKDIEIRVHAVIDKFTQRGWHLQAVAYQVSCIQIVVVIALLCTTGDQLTMAKEGGRHLGMGTNMYPVSSLLVDSKDKTISASLFHDLIEKAVGFTDVTSGAKYEIIKQLQVRKRVCGVTGSGATDVPALKKADIGIAVTDATDAARRASDLVLTELGLNVIITAVLICRQISQKIKDYSIHTFAITVYTTLGFMLLAFIWKFNFPPIMMLQIVVFNEVDFESILVCNRDHCIAVLSCTYGMYRTRHSLKRVFGVTSLMEAAHSSDYRKLASAMYLQLATVIAVYTDWSIIQGIGWGWAGVIWLYGIIFYVPLIVIRLFIHYAMSESASDHIKQSDWLSN</sequence>
<dbReference type="GO" id="GO:0016020">
    <property type="term" value="C:membrane"/>
    <property type="evidence" value="ECO:0007669"/>
    <property type="project" value="UniProtKB-SubCell"/>
</dbReference>
<dbReference type="Proteomes" id="UP000596660">
    <property type="component" value="Unplaced"/>
</dbReference>
<organism evidence="13 14">
    <name type="scientific">Chenopodium quinoa</name>
    <name type="common">Quinoa</name>
    <dbReference type="NCBI Taxonomy" id="63459"/>
    <lineage>
        <taxon>Eukaryota</taxon>
        <taxon>Viridiplantae</taxon>
        <taxon>Streptophyta</taxon>
        <taxon>Embryophyta</taxon>
        <taxon>Tracheophyta</taxon>
        <taxon>Spermatophyta</taxon>
        <taxon>Magnoliopsida</taxon>
        <taxon>eudicotyledons</taxon>
        <taxon>Gunneridae</taxon>
        <taxon>Pentapetalae</taxon>
        <taxon>Caryophyllales</taxon>
        <taxon>Chenopodiaceae</taxon>
        <taxon>Chenopodioideae</taxon>
        <taxon>Atripliceae</taxon>
        <taxon>Chenopodium</taxon>
    </lineage>
</organism>
<dbReference type="Gene3D" id="3.40.50.1000">
    <property type="entry name" value="HAD superfamily/HAD-like"/>
    <property type="match status" value="2"/>
</dbReference>
<evidence type="ECO:0000256" key="1">
    <source>
        <dbReference type="ARBA" id="ARBA00004141"/>
    </source>
</evidence>
<dbReference type="InterPro" id="IPR008250">
    <property type="entry name" value="ATPase_P-typ_transduc_dom_A_sf"/>
</dbReference>
<keyword evidence="5" id="KW-0479">Metal-binding</keyword>
<evidence type="ECO:0000256" key="8">
    <source>
        <dbReference type="ARBA" id="ARBA00022842"/>
    </source>
</evidence>
<dbReference type="InterPro" id="IPR023214">
    <property type="entry name" value="HAD_sf"/>
</dbReference>
<keyword evidence="14" id="KW-1185">Reference proteome</keyword>